<keyword evidence="2" id="KW-0342">GTP-binding</keyword>
<dbReference type="PANTHER" id="PTHR11089">
    <property type="entry name" value="GTP-BINDING PROTEIN-RELATED"/>
    <property type="match status" value="1"/>
</dbReference>
<accession>A0A183HU03</accession>
<evidence type="ECO:0000256" key="2">
    <source>
        <dbReference type="ARBA" id="ARBA00023134"/>
    </source>
</evidence>
<dbReference type="GO" id="GO:0005730">
    <property type="term" value="C:nucleolus"/>
    <property type="evidence" value="ECO:0007669"/>
    <property type="project" value="TreeGrafter"/>
</dbReference>
<dbReference type="AlphaFoldDB" id="A0A183HU03"/>
<keyword evidence="1" id="KW-0547">Nucleotide-binding</keyword>
<dbReference type="WBParaSite" id="OFLC_0001096501-mRNA-1">
    <property type="protein sequence ID" value="OFLC_0001096501-mRNA-1"/>
    <property type="gene ID" value="OFLC_0001096501"/>
</dbReference>
<dbReference type="PANTHER" id="PTHR11089:SF9">
    <property type="entry name" value="NUCLEOLAR GTP-BINDING PROTEIN 2"/>
    <property type="match status" value="1"/>
</dbReference>
<dbReference type="EMBL" id="UZAJ01015250">
    <property type="protein sequence ID" value="VDO72755.1"/>
    <property type="molecule type" value="Genomic_DNA"/>
</dbReference>
<evidence type="ECO:0000313" key="6">
    <source>
        <dbReference type="WBParaSite" id="OFLC_0001096501-mRNA-1"/>
    </source>
</evidence>
<dbReference type="Proteomes" id="UP000267606">
    <property type="component" value="Unassembled WGS sequence"/>
</dbReference>
<evidence type="ECO:0000256" key="3">
    <source>
        <dbReference type="SAM" id="MobiDB-lite"/>
    </source>
</evidence>
<evidence type="ECO:0000313" key="5">
    <source>
        <dbReference type="Proteomes" id="UP000267606"/>
    </source>
</evidence>
<dbReference type="GO" id="GO:0005525">
    <property type="term" value="F:GTP binding"/>
    <property type="evidence" value="ECO:0007669"/>
    <property type="project" value="UniProtKB-KW"/>
</dbReference>
<dbReference type="STRING" id="387005.A0A183HU03"/>
<feature type="compositionally biased region" description="Basic and acidic residues" evidence="3">
    <location>
        <begin position="126"/>
        <end position="135"/>
    </location>
</feature>
<sequence length="135" mass="15346">MSYIAVRVENVKDPINHVQGVLDRVRKQYLLKTYSIDPWDDMYDFLTKICIKTGRLLKGGEPDLNTAAKIVLNDFQRGRLPYYVLPPGCEFQNTSEHCEDMPEEETAVNECNGSNDIVDEENSVVDEEKSVSSLS</sequence>
<dbReference type="InterPro" id="IPR023179">
    <property type="entry name" value="GTP-bd_ortho_bundle_sf"/>
</dbReference>
<dbReference type="InterPro" id="IPR050755">
    <property type="entry name" value="TRAFAC_YlqF/YawG_RiboMat"/>
</dbReference>
<gene>
    <name evidence="4" type="ORF">OFLC_LOCUS10967</name>
</gene>
<reference evidence="6" key="1">
    <citation type="submission" date="2016-06" db="UniProtKB">
        <authorList>
            <consortium name="WormBaseParasite"/>
        </authorList>
    </citation>
    <scope>IDENTIFICATION</scope>
</reference>
<reference evidence="4 5" key="2">
    <citation type="submission" date="2018-11" db="EMBL/GenBank/DDBJ databases">
        <authorList>
            <consortium name="Pathogen Informatics"/>
        </authorList>
    </citation>
    <scope>NUCLEOTIDE SEQUENCE [LARGE SCALE GENOMIC DNA]</scope>
</reference>
<evidence type="ECO:0000313" key="4">
    <source>
        <dbReference type="EMBL" id="VDO72755.1"/>
    </source>
</evidence>
<name>A0A183HU03_9BILA</name>
<organism evidence="6">
    <name type="scientific">Onchocerca flexuosa</name>
    <dbReference type="NCBI Taxonomy" id="387005"/>
    <lineage>
        <taxon>Eukaryota</taxon>
        <taxon>Metazoa</taxon>
        <taxon>Ecdysozoa</taxon>
        <taxon>Nematoda</taxon>
        <taxon>Chromadorea</taxon>
        <taxon>Rhabditida</taxon>
        <taxon>Spirurina</taxon>
        <taxon>Spiruromorpha</taxon>
        <taxon>Filarioidea</taxon>
        <taxon>Onchocercidae</taxon>
        <taxon>Onchocerca</taxon>
    </lineage>
</organism>
<feature type="region of interest" description="Disordered" evidence="3">
    <location>
        <begin position="113"/>
        <end position="135"/>
    </location>
</feature>
<dbReference type="Gene3D" id="1.10.1580.10">
    <property type="match status" value="1"/>
</dbReference>
<keyword evidence="5" id="KW-1185">Reference proteome</keyword>
<proteinExistence type="predicted"/>
<evidence type="ECO:0000256" key="1">
    <source>
        <dbReference type="ARBA" id="ARBA00022741"/>
    </source>
</evidence>
<protein>
    <submittedName>
        <fullName evidence="4 6">Uncharacterized protein</fullName>
    </submittedName>
</protein>